<name>A0A6C0BMU2_9ZZZZ</name>
<dbReference type="EMBL" id="MN739195">
    <property type="protein sequence ID" value="QHS93061.1"/>
    <property type="molecule type" value="Genomic_DNA"/>
</dbReference>
<organism evidence="1">
    <name type="scientific">viral metagenome</name>
    <dbReference type="NCBI Taxonomy" id="1070528"/>
    <lineage>
        <taxon>unclassified sequences</taxon>
        <taxon>metagenomes</taxon>
        <taxon>organismal metagenomes</taxon>
    </lineage>
</organism>
<protein>
    <submittedName>
        <fullName evidence="1">Uncharacterized protein</fullName>
    </submittedName>
</protein>
<dbReference type="AlphaFoldDB" id="A0A6C0BMU2"/>
<reference evidence="1" key="1">
    <citation type="journal article" date="2020" name="Nature">
        <title>Giant virus diversity and host interactions through global metagenomics.</title>
        <authorList>
            <person name="Schulz F."/>
            <person name="Roux S."/>
            <person name="Paez-Espino D."/>
            <person name="Jungbluth S."/>
            <person name="Walsh D.A."/>
            <person name="Denef V.J."/>
            <person name="McMahon K.D."/>
            <person name="Konstantinidis K.T."/>
            <person name="Eloe-Fadrosh E.A."/>
            <person name="Kyrpides N.C."/>
            <person name="Woyke T."/>
        </authorList>
    </citation>
    <scope>NUCLEOTIDE SEQUENCE</scope>
    <source>
        <strain evidence="1">GVMAG-M-3300017651-5</strain>
    </source>
</reference>
<evidence type="ECO:0000313" key="1">
    <source>
        <dbReference type="EMBL" id="QHS93061.1"/>
    </source>
</evidence>
<proteinExistence type="predicted"/>
<accession>A0A6C0BMU2</accession>
<sequence>MDITNGSLRYHLTEEEYTKSPYLTGLKSYSMNAQVPMDDGAYVLECSDDSFEDITYFLKYDRPNVTEENYHMYELLGFPNTYGYPVDYFNAVLEDMINLKDEERSREIYEYKNRFTCSEERVRDVLNVLDQLAGLTSNIRADIVIYGDTLVRMIRGSPIDSVMIAFIPYRENGVTVDQFKEELKKLVQGREGRTSEDSTIISMDRLDVTISHTLYRSTYELIYSSNIDCLGICYQEDEGLIMTHKANYALENLCNWVDPNLISDDYVDQLMRYAHIGFNVKLPSFQVDQSIELKEMCRKTLVNYMLTSSYNKDYVRRYQQPVKKLGIRLNHLLDLGDIIDVDDPSHASNYHLECIISCTGTSTIVGYGDIRRLTGDRALFSTDYDLMRDLLNILILLGTRVRPKLSNIERLILSSVTGVHDLPLELIMIPSRQANGEFKNYDPICSLHSPKHRVEDVSVDDLREMYDTRLGYTSDEHDGLTRIRYNIYYVGTGGHGLRTMKMPYGRTTPRLYSVTYNVRLAECLLGYVEDLTLDQHNENVKSGKMIEYVRTDGSNIN</sequence>